<dbReference type="AlphaFoldDB" id="K0UZX9"/>
<feature type="compositionally biased region" description="Acidic residues" evidence="1">
    <location>
        <begin position="356"/>
        <end position="369"/>
    </location>
</feature>
<protein>
    <recommendedName>
        <fullName evidence="4">PE-PGRS family protein</fullName>
    </recommendedName>
</protein>
<evidence type="ECO:0000256" key="1">
    <source>
        <dbReference type="SAM" id="MobiDB-lite"/>
    </source>
</evidence>
<dbReference type="Proteomes" id="UP000006072">
    <property type="component" value="Unassembled WGS sequence"/>
</dbReference>
<proteinExistence type="predicted"/>
<dbReference type="eggNOG" id="ENOG5031MU4">
    <property type="taxonomic scope" value="Bacteria"/>
</dbReference>
<dbReference type="PATRIC" id="fig|1194972.3.peg.390"/>
<feature type="compositionally biased region" description="Acidic residues" evidence="1">
    <location>
        <begin position="386"/>
        <end position="455"/>
    </location>
</feature>
<dbReference type="HOGENOM" id="CLU_565986_0_0_11"/>
<evidence type="ECO:0008006" key="4">
    <source>
        <dbReference type="Google" id="ProtNLM"/>
    </source>
</evidence>
<organism evidence="2 3">
    <name type="scientific">Mycolicibacterium vaccae ATCC 25954</name>
    <dbReference type="NCBI Taxonomy" id="1194972"/>
    <lineage>
        <taxon>Bacteria</taxon>
        <taxon>Bacillati</taxon>
        <taxon>Actinomycetota</taxon>
        <taxon>Actinomycetes</taxon>
        <taxon>Mycobacteriales</taxon>
        <taxon>Mycobacteriaceae</taxon>
        <taxon>Mycolicibacterium</taxon>
    </lineage>
</organism>
<gene>
    <name evidence="2" type="ORF">MVAC_01914</name>
</gene>
<reference evidence="2 3" key="1">
    <citation type="journal article" date="2012" name="J. Bacteriol.">
        <title>Complete Genome Sequence of Mycobacterium vaccae Type Strain ATCC 25954.</title>
        <authorList>
            <person name="Ho Y.S."/>
            <person name="Adroub S.A."/>
            <person name="Abadi M."/>
            <person name="Al Alwan B."/>
            <person name="Alkhateeb R."/>
            <person name="Gao G."/>
            <person name="Ragab A."/>
            <person name="Ali S."/>
            <person name="van Soolingen D."/>
            <person name="Bitter W."/>
            <person name="Pain A."/>
            <person name="Abdallah A.M."/>
        </authorList>
    </citation>
    <scope>NUCLEOTIDE SEQUENCE [LARGE SCALE GENOMIC DNA]</scope>
    <source>
        <strain evidence="2 3">ATCC 25954</strain>
    </source>
</reference>
<accession>K0UZX9</accession>
<name>K0UZX9_MYCVA</name>
<evidence type="ECO:0000313" key="3">
    <source>
        <dbReference type="Proteomes" id="UP000006072"/>
    </source>
</evidence>
<comment type="caution">
    <text evidence="2">The sequence shown here is derived from an EMBL/GenBank/DDBJ whole genome shotgun (WGS) entry which is preliminary data.</text>
</comment>
<dbReference type="EMBL" id="ALQA01000003">
    <property type="protein sequence ID" value="EJZ12321.1"/>
    <property type="molecule type" value="Genomic_DNA"/>
</dbReference>
<feature type="compositionally biased region" description="Low complexity" evidence="1">
    <location>
        <begin position="370"/>
        <end position="385"/>
    </location>
</feature>
<feature type="region of interest" description="Disordered" evidence="1">
    <location>
        <begin position="350"/>
        <end position="482"/>
    </location>
</feature>
<evidence type="ECO:0000313" key="2">
    <source>
        <dbReference type="EMBL" id="EJZ12321.1"/>
    </source>
</evidence>
<keyword evidence="3" id="KW-1185">Reference proteome</keyword>
<sequence>MQLARRAEPAHRYWPELSASSPRPTKLLGAAVAIAGASVIAINPVAPTLPVVQERAVELSGWIDPIGVVGDTITTTVRNLGTQGAGILTEGLPAAWEIITASSLYSEIATAVFNPFPGFEQFFGNLAGYATTIGTGLKESAAGSAEHYGKLPEALQTAWDFVLQGQFTKAFATITSWNIFGLGELGWPLEPIFKIPGEIARDFGLKSVAAVLDVLLVANNATTGYAYSLLSPPITAVYQLTDILNVVSASIYDGDWVTAISEVINAPAKVLNAFLNGYQPSVAADWEFFPGVFSKDGPIDAFFVQLPKAIAAALAGVKAGDEATETGTAADELSLVSSPTLAGKDSLVTLPVSTGTDEDAAAVPDEDGGTTDPAEPTPTDTAAPVDGEEASEDETVADPAEDATEEESDGVTEDDATEDDATEDEATDDDVTDEDTTDDDTEESTDSTDSADDDATDSKDAADSSDAGDSGKSDSGKSDSGE</sequence>
<feature type="compositionally biased region" description="Basic and acidic residues" evidence="1">
    <location>
        <begin position="469"/>
        <end position="482"/>
    </location>
</feature>